<accession>A0ABR3V9N8</accession>
<evidence type="ECO:0000259" key="2">
    <source>
        <dbReference type="Pfam" id="PF01979"/>
    </source>
</evidence>
<evidence type="ECO:0000313" key="3">
    <source>
        <dbReference type="EMBL" id="KAL1837828.1"/>
    </source>
</evidence>
<dbReference type="Pfam" id="PF01979">
    <property type="entry name" value="Amidohydro_1"/>
    <property type="match status" value="1"/>
</dbReference>
<name>A0ABR3V9N8_9PEZI</name>
<sequence length="187" mass="19588">MDGPFDCVIYNGQVVSAADSGYYDIGIKDGKIALLAPALSLKAAPTRRAIDAQGAMVTPGGVDAHVHLAEPELFGKGRSADDYESGKNSRALLTSRGWQQPAPERQILIDAGTRSAVAGGTTTVITFAPQPKSSPSGLAAIDEAQAKAAGRAYCDYALHLLMTNPCRRALDEFATLRERGVSRAATA</sequence>
<reference evidence="3 4" key="1">
    <citation type="journal article" date="2024" name="Commun. Biol.">
        <title>Comparative genomic analysis of thermophilic fungi reveals convergent evolutionary adaptations and gene losses.</title>
        <authorList>
            <person name="Steindorff A.S."/>
            <person name="Aguilar-Pontes M.V."/>
            <person name="Robinson A.J."/>
            <person name="Andreopoulos B."/>
            <person name="LaButti K."/>
            <person name="Kuo A."/>
            <person name="Mondo S."/>
            <person name="Riley R."/>
            <person name="Otillar R."/>
            <person name="Haridas S."/>
            <person name="Lipzen A."/>
            <person name="Grimwood J."/>
            <person name="Schmutz J."/>
            <person name="Clum A."/>
            <person name="Reid I.D."/>
            <person name="Moisan M.C."/>
            <person name="Butler G."/>
            <person name="Nguyen T.T.M."/>
            <person name="Dewar K."/>
            <person name="Conant G."/>
            <person name="Drula E."/>
            <person name="Henrissat B."/>
            <person name="Hansel C."/>
            <person name="Singer S."/>
            <person name="Hutchinson M.I."/>
            <person name="de Vries R.P."/>
            <person name="Natvig D.O."/>
            <person name="Powell A.J."/>
            <person name="Tsang A."/>
            <person name="Grigoriev I.V."/>
        </authorList>
    </citation>
    <scope>NUCLEOTIDE SEQUENCE [LARGE SCALE GENOMIC DNA]</scope>
    <source>
        <strain evidence="3 4">ATCC 24622</strain>
    </source>
</reference>
<gene>
    <name evidence="3" type="ORF">VTK73DRAFT_4535</name>
</gene>
<dbReference type="SUPFAM" id="SSF51556">
    <property type="entry name" value="Metallo-dependent hydrolases"/>
    <property type="match status" value="1"/>
</dbReference>
<dbReference type="Proteomes" id="UP001586593">
    <property type="component" value="Unassembled WGS sequence"/>
</dbReference>
<dbReference type="InterPro" id="IPR050378">
    <property type="entry name" value="Metallo-dep_Hydrolases_sf"/>
</dbReference>
<protein>
    <recommendedName>
        <fullName evidence="2">Amidohydrolase-related domain-containing protein</fullName>
    </recommendedName>
</protein>
<dbReference type="Gene3D" id="3.20.20.140">
    <property type="entry name" value="Metal-dependent hydrolases"/>
    <property type="match status" value="2"/>
</dbReference>
<dbReference type="InterPro" id="IPR011059">
    <property type="entry name" value="Metal-dep_hydrolase_composite"/>
</dbReference>
<dbReference type="SUPFAM" id="SSF51338">
    <property type="entry name" value="Composite domain of metallo-dependent hydrolases"/>
    <property type="match status" value="1"/>
</dbReference>
<comment type="similarity">
    <text evidence="1">Belongs to the metallo-dependent hydrolases superfamily. Hydantoinase/dihydropyrimidinase family.</text>
</comment>
<organism evidence="3 4">
    <name type="scientific">Phialemonium thermophilum</name>
    <dbReference type="NCBI Taxonomy" id="223376"/>
    <lineage>
        <taxon>Eukaryota</taxon>
        <taxon>Fungi</taxon>
        <taxon>Dikarya</taxon>
        <taxon>Ascomycota</taxon>
        <taxon>Pezizomycotina</taxon>
        <taxon>Sordariomycetes</taxon>
        <taxon>Sordariomycetidae</taxon>
        <taxon>Cephalothecales</taxon>
        <taxon>Cephalothecaceae</taxon>
        <taxon>Phialemonium</taxon>
    </lineage>
</organism>
<proteinExistence type="inferred from homology"/>
<comment type="caution">
    <text evidence="3">The sequence shown here is derived from an EMBL/GenBank/DDBJ whole genome shotgun (WGS) entry which is preliminary data.</text>
</comment>
<evidence type="ECO:0000313" key="4">
    <source>
        <dbReference type="Proteomes" id="UP001586593"/>
    </source>
</evidence>
<dbReference type="InterPro" id="IPR006680">
    <property type="entry name" value="Amidohydro-rel"/>
</dbReference>
<dbReference type="InterPro" id="IPR032466">
    <property type="entry name" value="Metal_Hydrolase"/>
</dbReference>
<dbReference type="PANTHER" id="PTHR11647:SF96">
    <property type="entry name" value="AMIDOHYDROLASE-RELATED DOMAIN-CONTAINING PROTEIN"/>
    <property type="match status" value="1"/>
</dbReference>
<dbReference type="PANTHER" id="PTHR11647">
    <property type="entry name" value="HYDRANTOINASE/DIHYDROPYRIMIDINASE FAMILY MEMBER"/>
    <property type="match status" value="1"/>
</dbReference>
<dbReference type="EMBL" id="JAZHXJ010002575">
    <property type="protein sequence ID" value="KAL1837828.1"/>
    <property type="molecule type" value="Genomic_DNA"/>
</dbReference>
<evidence type="ECO:0000256" key="1">
    <source>
        <dbReference type="ARBA" id="ARBA00008829"/>
    </source>
</evidence>
<feature type="domain" description="Amidohydrolase-related" evidence="2">
    <location>
        <begin position="56"/>
        <end position="161"/>
    </location>
</feature>
<keyword evidence="4" id="KW-1185">Reference proteome</keyword>